<evidence type="ECO:0000313" key="3">
    <source>
        <dbReference type="Proteomes" id="UP000823824"/>
    </source>
</evidence>
<dbReference type="Proteomes" id="UP000823824">
    <property type="component" value="Unassembled WGS sequence"/>
</dbReference>
<dbReference type="SUPFAM" id="SSF52540">
    <property type="entry name" value="P-loop containing nucleoside triphosphate hydrolases"/>
    <property type="match status" value="1"/>
</dbReference>
<reference evidence="2" key="1">
    <citation type="journal article" date="2021" name="PeerJ">
        <title>Extensive microbial diversity within the chicken gut microbiome revealed by metagenomics and culture.</title>
        <authorList>
            <person name="Gilroy R."/>
            <person name="Ravi A."/>
            <person name="Getino M."/>
            <person name="Pursley I."/>
            <person name="Horton D.L."/>
            <person name="Alikhan N.F."/>
            <person name="Baker D."/>
            <person name="Gharbi K."/>
            <person name="Hall N."/>
            <person name="Watson M."/>
            <person name="Adriaenssens E.M."/>
            <person name="Foster-Nyarko E."/>
            <person name="Jarju S."/>
            <person name="Secka A."/>
            <person name="Antonio M."/>
            <person name="Oren A."/>
            <person name="Chaudhuri R.R."/>
            <person name="La Ragione R."/>
            <person name="Hildebrand F."/>
            <person name="Pallen M.J."/>
        </authorList>
    </citation>
    <scope>NUCLEOTIDE SEQUENCE</scope>
    <source>
        <strain evidence="2">ChiBcec18-1249</strain>
    </source>
</reference>
<reference evidence="2" key="2">
    <citation type="submission" date="2021-04" db="EMBL/GenBank/DDBJ databases">
        <authorList>
            <person name="Gilroy R."/>
        </authorList>
    </citation>
    <scope>NUCLEOTIDE SEQUENCE</scope>
    <source>
        <strain evidence="2">ChiBcec18-1249</strain>
    </source>
</reference>
<dbReference type="PANTHER" id="PTHR13696:SF52">
    <property type="entry name" value="PARA FAMILY PROTEIN CT_582"/>
    <property type="match status" value="1"/>
</dbReference>
<protein>
    <submittedName>
        <fullName evidence="2">ParA family protein</fullName>
    </submittedName>
</protein>
<dbReference type="InterPro" id="IPR027417">
    <property type="entry name" value="P-loop_NTPase"/>
</dbReference>
<name>A0A9D2LKB5_9FIRM</name>
<dbReference type="Gene3D" id="3.40.50.300">
    <property type="entry name" value="P-loop containing nucleotide triphosphate hydrolases"/>
    <property type="match status" value="1"/>
</dbReference>
<comment type="caution">
    <text evidence="2">The sequence shown here is derived from an EMBL/GenBank/DDBJ whole genome shotgun (WGS) entry which is preliminary data.</text>
</comment>
<dbReference type="InterPro" id="IPR050678">
    <property type="entry name" value="DNA_Partitioning_ATPase"/>
</dbReference>
<dbReference type="PANTHER" id="PTHR13696">
    <property type="entry name" value="P-LOOP CONTAINING NUCLEOSIDE TRIPHOSPHATE HYDROLASE"/>
    <property type="match status" value="1"/>
</dbReference>
<feature type="domain" description="AAA" evidence="1">
    <location>
        <begin position="1"/>
        <end position="171"/>
    </location>
</feature>
<dbReference type="InterPro" id="IPR025669">
    <property type="entry name" value="AAA_dom"/>
</dbReference>
<accession>A0A9D2LKB5</accession>
<proteinExistence type="predicted"/>
<dbReference type="Pfam" id="PF13614">
    <property type="entry name" value="AAA_31"/>
    <property type="match status" value="1"/>
</dbReference>
<gene>
    <name evidence="2" type="ORF">H9787_11700</name>
</gene>
<evidence type="ECO:0000313" key="2">
    <source>
        <dbReference type="EMBL" id="HJB14357.1"/>
    </source>
</evidence>
<dbReference type="EMBL" id="DWZJ01000106">
    <property type="protein sequence ID" value="HJB14357.1"/>
    <property type="molecule type" value="Genomic_DNA"/>
</dbReference>
<sequence length="255" mass="28134">MNNKGGVGKTTTAIAMADILTRDYKKRVLLVDCDGQCNLTEFFLPDFDPDQSLTLHHILTGTGEPLWSDNVKQIGDCLQLLPASPDLYELDLKAVLEFSGDRQSARLLDFVRAAQEDGQADFTIFDCAPGYTCASVAAMIAADDVVIPAGMDGFSFFGLQSMVRQLRALHRTGVPVHIAGVLLTQWRASDVVRQGEALLRQSTIPVFGQVIRRTEKVPESTFDRRPVTQYSRGSAASVDYRRWVQEYLGGVFDAL</sequence>
<evidence type="ECO:0000259" key="1">
    <source>
        <dbReference type="Pfam" id="PF13614"/>
    </source>
</evidence>
<dbReference type="CDD" id="cd02042">
    <property type="entry name" value="ParAB_family"/>
    <property type="match status" value="1"/>
</dbReference>
<organism evidence="2 3">
    <name type="scientific">Candidatus Oscillibacter excrementigallinarum</name>
    <dbReference type="NCBI Taxonomy" id="2838716"/>
    <lineage>
        <taxon>Bacteria</taxon>
        <taxon>Bacillati</taxon>
        <taxon>Bacillota</taxon>
        <taxon>Clostridia</taxon>
        <taxon>Eubacteriales</taxon>
        <taxon>Oscillospiraceae</taxon>
        <taxon>Oscillibacter</taxon>
    </lineage>
</organism>
<dbReference type="AlphaFoldDB" id="A0A9D2LKB5"/>